<dbReference type="GO" id="GO:0007018">
    <property type="term" value="P:microtubule-based movement"/>
    <property type="evidence" value="ECO:0007669"/>
    <property type="project" value="InterPro"/>
</dbReference>
<dbReference type="Pfam" id="PF11721">
    <property type="entry name" value="Malectin"/>
    <property type="match status" value="1"/>
</dbReference>
<dbReference type="InterPro" id="IPR036961">
    <property type="entry name" value="Kinesin_motor_dom_sf"/>
</dbReference>
<evidence type="ECO:0000259" key="8">
    <source>
        <dbReference type="PROSITE" id="PS50067"/>
    </source>
</evidence>
<feature type="coiled-coil region" evidence="6">
    <location>
        <begin position="636"/>
        <end position="776"/>
    </location>
</feature>
<evidence type="ECO:0000256" key="4">
    <source>
        <dbReference type="PROSITE-ProRule" id="PRU00283"/>
    </source>
</evidence>
<dbReference type="OrthoDB" id="3176171at2759"/>
<dbReference type="InterPro" id="IPR019821">
    <property type="entry name" value="Kinesin_motor_CS"/>
</dbReference>
<feature type="region of interest" description="Disordered" evidence="7">
    <location>
        <begin position="844"/>
        <end position="870"/>
    </location>
</feature>
<dbReference type="GO" id="GO:0008017">
    <property type="term" value="F:microtubule binding"/>
    <property type="evidence" value="ECO:0007669"/>
    <property type="project" value="InterPro"/>
</dbReference>
<dbReference type="Gene3D" id="2.60.120.430">
    <property type="entry name" value="Galactose-binding lectin"/>
    <property type="match status" value="1"/>
</dbReference>
<dbReference type="PANTHER" id="PTHR47972">
    <property type="entry name" value="KINESIN-LIKE PROTEIN KLP-3"/>
    <property type="match status" value="1"/>
</dbReference>
<organism evidence="9 10">
    <name type="scientific">Turnera subulata</name>
    <dbReference type="NCBI Taxonomy" id="218843"/>
    <lineage>
        <taxon>Eukaryota</taxon>
        <taxon>Viridiplantae</taxon>
        <taxon>Streptophyta</taxon>
        <taxon>Embryophyta</taxon>
        <taxon>Tracheophyta</taxon>
        <taxon>Spermatophyta</taxon>
        <taxon>Magnoliopsida</taxon>
        <taxon>eudicotyledons</taxon>
        <taxon>Gunneridae</taxon>
        <taxon>Pentapetalae</taxon>
        <taxon>rosids</taxon>
        <taxon>fabids</taxon>
        <taxon>Malpighiales</taxon>
        <taxon>Passifloraceae</taxon>
        <taxon>Turnera</taxon>
    </lineage>
</organism>
<dbReference type="Pfam" id="PF00225">
    <property type="entry name" value="Kinesin"/>
    <property type="match status" value="1"/>
</dbReference>
<keyword evidence="6" id="KW-0175">Coiled coil</keyword>
<dbReference type="PRINTS" id="PR00380">
    <property type="entry name" value="KINESINHEAVY"/>
</dbReference>
<dbReference type="SUPFAM" id="SSF52540">
    <property type="entry name" value="P-loop containing nucleoside triphosphate hydrolases"/>
    <property type="match status" value="1"/>
</dbReference>
<dbReference type="InterPro" id="IPR001752">
    <property type="entry name" value="Kinesin_motor_dom"/>
</dbReference>
<feature type="non-terminal residue" evidence="9">
    <location>
        <position position="1"/>
    </location>
</feature>
<evidence type="ECO:0000256" key="1">
    <source>
        <dbReference type="ARBA" id="ARBA00022741"/>
    </source>
</evidence>
<keyword evidence="5" id="KW-0493">Microtubule</keyword>
<dbReference type="PANTHER" id="PTHR47972:SF18">
    <property type="entry name" value="KINESIN-LIKE PROTEIN KIN-14R"/>
    <property type="match status" value="1"/>
</dbReference>
<reference evidence="9" key="1">
    <citation type="submission" date="2022-02" db="EMBL/GenBank/DDBJ databases">
        <authorList>
            <person name="Henning P.M."/>
            <person name="McCubbin A.G."/>
            <person name="Shore J.S."/>
        </authorList>
    </citation>
    <scope>NUCLEOTIDE SEQUENCE</scope>
    <source>
        <strain evidence="9">F60SS</strain>
        <tissue evidence="9">Leaves</tissue>
    </source>
</reference>
<dbReference type="SMART" id="SM00129">
    <property type="entry name" value="KISc"/>
    <property type="match status" value="1"/>
</dbReference>
<evidence type="ECO:0000256" key="6">
    <source>
        <dbReference type="SAM" id="Coils"/>
    </source>
</evidence>
<dbReference type="InterPro" id="IPR027417">
    <property type="entry name" value="P-loop_NTPase"/>
</dbReference>
<keyword evidence="10" id="KW-1185">Reference proteome</keyword>
<dbReference type="GO" id="GO:0005524">
    <property type="term" value="F:ATP binding"/>
    <property type="evidence" value="ECO:0007669"/>
    <property type="project" value="UniProtKB-UniRule"/>
</dbReference>
<keyword evidence="2 4" id="KW-0067">ATP-binding</keyword>
<evidence type="ECO:0000256" key="5">
    <source>
        <dbReference type="RuleBase" id="RU000394"/>
    </source>
</evidence>
<feature type="binding site" evidence="4">
    <location>
        <begin position="390"/>
        <end position="397"/>
    </location>
    <ligand>
        <name>ATP</name>
        <dbReference type="ChEBI" id="CHEBI:30616"/>
    </ligand>
</feature>
<dbReference type="PROSITE" id="PS00411">
    <property type="entry name" value="KINESIN_MOTOR_1"/>
    <property type="match status" value="1"/>
</dbReference>
<comment type="caution">
    <text evidence="9">The sequence shown here is derived from an EMBL/GenBank/DDBJ whole genome shotgun (WGS) entry which is preliminary data.</text>
</comment>
<dbReference type="InterPro" id="IPR027640">
    <property type="entry name" value="Kinesin-like_fam"/>
</dbReference>
<feature type="domain" description="Kinesin motor" evidence="8">
    <location>
        <begin position="366"/>
        <end position="629"/>
    </location>
</feature>
<feature type="compositionally biased region" description="Polar residues" evidence="7">
    <location>
        <begin position="849"/>
        <end position="863"/>
    </location>
</feature>
<comment type="similarity">
    <text evidence="4 5">Belongs to the TRAFAC class myosin-kinesin ATPase superfamily. Kinesin family.</text>
</comment>
<proteinExistence type="inferred from homology"/>
<evidence type="ECO:0000313" key="10">
    <source>
        <dbReference type="Proteomes" id="UP001141552"/>
    </source>
</evidence>
<sequence length="950" mass="107329">MDSEQRVPFCLEEDCLDSILCVSGPKLIQSGLTSTPFTENHVIFVNCGGGAIRKEGNAKIDVVEQDCCFQGGDVLRTDEGIINGGDLPSIYQSARFGTDLGYIFKNLSAGEYLVDLHFAEIVYTNGPRGMRVISELDVYSIVGANKPLRVEGVRVSVGDDKAIGIRFEGVIGSPIVNGICIKMAADLPRSHEKHEYLKCDHCAAEIKISPDQNKFMRMKSVAKYEKKIEELKVQCKHKADECYEAWMSLTVANEQLEKVTMELDHKFFQNMCLGQEMEKQGATLRDLSSRYESDKRLWVGSIDELERKLQLSHEAHECANLIPDFDKMISSVQAIVSQHEELKLKFNEEHVKRKKLYNQVQEAKVDVFADAATLVVSVLDGYNVCIFAFGQTGTGKTFTMEGTEQNRGVNYRTLELLFKTAEEKRETVSYDISVSVLEVYNEQIRDLLATSVTAKGLQIKQVSDGFHHVPGIVEAKVENIKEVWDVLQAGSNARAVGSNNVNEHSSRSHCLLCTMVRARNLLNGECTMSKLWLVDLAGSERLAKTEVQGERLKEAQNINRSLSALGDVVSALATKSSHIPYRNSKLTHLLQDSLGGDSKTLMFVQISPSENDQGETISSLNFATRVRGVELGPAKKQTDMKELQKLKVMLDKAKQEVKSKDEAISKLELNFQNLEGKAKGKDQLCRNQVEKVNELEIQLASKTALCEQLEKQLLQLSEGMKRKEVHCLNYQHQVHELENKLKEHEKVESKNLQFKVKELEKRMREREREFELHSRTLQHKVIELSFVLKEAENKLTRERESSGSLLVQQKIKVLEEKLREEEGPRVQSSNSAEKFRTGMVQDMDYPSERNFSSRSGTINQESSLLRGPDSLRELRRKRDIQNKGTENDLLLLEKRTVSAEQNKARLIDASRALARITRSTKPVISTQKGYSNRNTKDLVPTGNNKLRIWL</sequence>
<dbReference type="GO" id="GO:0003777">
    <property type="term" value="F:microtubule motor activity"/>
    <property type="evidence" value="ECO:0007669"/>
    <property type="project" value="InterPro"/>
</dbReference>
<dbReference type="AlphaFoldDB" id="A0A9Q0FUD7"/>
<evidence type="ECO:0000256" key="7">
    <source>
        <dbReference type="SAM" id="MobiDB-lite"/>
    </source>
</evidence>
<evidence type="ECO:0000256" key="2">
    <source>
        <dbReference type="ARBA" id="ARBA00022840"/>
    </source>
</evidence>
<protein>
    <recommendedName>
        <fullName evidence="5">Kinesin-like protein</fullName>
    </recommendedName>
</protein>
<evidence type="ECO:0000313" key="9">
    <source>
        <dbReference type="EMBL" id="KAJ4837728.1"/>
    </source>
</evidence>
<dbReference type="PROSITE" id="PS50067">
    <property type="entry name" value="KINESIN_MOTOR_2"/>
    <property type="match status" value="1"/>
</dbReference>
<evidence type="ECO:0000256" key="3">
    <source>
        <dbReference type="ARBA" id="ARBA00023175"/>
    </source>
</evidence>
<dbReference type="GO" id="GO:0005874">
    <property type="term" value="C:microtubule"/>
    <property type="evidence" value="ECO:0007669"/>
    <property type="project" value="UniProtKB-KW"/>
</dbReference>
<name>A0A9Q0FUD7_9ROSI</name>
<dbReference type="InterPro" id="IPR021720">
    <property type="entry name" value="Malectin_dom"/>
</dbReference>
<dbReference type="Gene3D" id="3.40.850.10">
    <property type="entry name" value="Kinesin motor domain"/>
    <property type="match status" value="1"/>
</dbReference>
<reference evidence="9" key="2">
    <citation type="journal article" date="2023" name="Plants (Basel)">
        <title>Annotation of the Turnera subulata (Passifloraceae) Draft Genome Reveals the S-Locus Evolved after the Divergence of Turneroideae from Passifloroideae in a Stepwise Manner.</title>
        <authorList>
            <person name="Henning P.M."/>
            <person name="Roalson E.H."/>
            <person name="Mir W."/>
            <person name="McCubbin A.G."/>
            <person name="Shore J.S."/>
        </authorList>
    </citation>
    <scope>NUCLEOTIDE SEQUENCE</scope>
    <source>
        <strain evidence="9">F60SS</strain>
    </source>
</reference>
<dbReference type="Proteomes" id="UP001141552">
    <property type="component" value="Unassembled WGS sequence"/>
</dbReference>
<accession>A0A9Q0FUD7</accession>
<dbReference type="EMBL" id="JAKUCV010003752">
    <property type="protein sequence ID" value="KAJ4837728.1"/>
    <property type="molecule type" value="Genomic_DNA"/>
</dbReference>
<keyword evidence="1 4" id="KW-0547">Nucleotide-binding</keyword>
<gene>
    <name evidence="9" type="ORF">Tsubulata_038111</name>
</gene>
<keyword evidence="3 4" id="KW-0505">Motor protein</keyword>